<dbReference type="InterPro" id="IPR005162">
    <property type="entry name" value="Retrotrans_gag_dom"/>
</dbReference>
<feature type="compositionally biased region" description="Basic and acidic residues" evidence="1">
    <location>
        <begin position="635"/>
        <end position="646"/>
    </location>
</feature>
<dbReference type="EMBL" id="JARKNE010000004">
    <property type="protein sequence ID" value="KAK5835972.1"/>
    <property type="molecule type" value="Genomic_DNA"/>
</dbReference>
<comment type="caution">
    <text evidence="3">The sequence shown here is derived from an EMBL/GenBank/DDBJ whole genome shotgun (WGS) entry which is preliminary data.</text>
</comment>
<feature type="compositionally biased region" description="Polar residues" evidence="1">
    <location>
        <begin position="650"/>
        <end position="662"/>
    </location>
</feature>
<feature type="region of interest" description="Disordered" evidence="1">
    <location>
        <begin position="252"/>
        <end position="271"/>
    </location>
</feature>
<gene>
    <name evidence="3" type="ORF">PVK06_011703</name>
</gene>
<feature type="region of interest" description="Disordered" evidence="1">
    <location>
        <begin position="635"/>
        <end position="662"/>
    </location>
</feature>
<accession>A0ABR0QAG6</accession>
<feature type="region of interest" description="Disordered" evidence="1">
    <location>
        <begin position="508"/>
        <end position="541"/>
    </location>
</feature>
<evidence type="ECO:0000313" key="4">
    <source>
        <dbReference type="Proteomes" id="UP001358586"/>
    </source>
</evidence>
<dbReference type="PANTHER" id="PTHR32108:SF9">
    <property type="entry name" value="REVERSE TRANSCRIPTASE RNASE H-LIKE DOMAIN-CONTAINING PROTEIN"/>
    <property type="match status" value="1"/>
</dbReference>
<sequence>MMEMMSALVKGKGPMQSPDIEEPQSRVNHSQDPLYPPGFTPPHAHATQRGYTKGEPTDLEQRAGASPADPLVPDLDDPAKIAKLKTVDHEPQEKYRSLEERLKAMEGTEAFSALNAKELSWVPNLVLPLKFKDSLVGSTLRWYNQLSREKIRSWKDLASALCEQYKHVSDMVPDRMTLQMMEKKPSETFRQYAQRWRDVSVQVEPPLIKTEITVLFISTLKAPFYDKLVGSATKDFTDIVISGELIENAVKSGRMEGQESSRREAPMKKKEPEVHMVGMGSCYAPNPYPNQPRPQNYHPSNFYYPPQTSYYQAPPPSYPLISPHYMAPLKPPYPKWYDPNASCAYHAGNQGHSTENCLPFKRRVQGLIDAGILRFHGTGGHDIQSCEEFKRVLQNMMDNKEIEIFYKGEEADGGEICASDHQSSGFPYSSDRPLIIYYDAKKEPVKPKLIIEVPSPFPYKDNKAIPWKYDVNIVTPEDGKPKAMTGSVEEVDHFTRSGRYYSKEVKPVKENSDLKQKGKAPIRVTEDEHETVPEQEAKKPMDEEEAQEFLKFIKHSEYNVVEQLSKQPARISILSLLLNSEPHRNALLKVLNQTYVANNISVEKLDRWVNNLNAGKQNSRAKTVKKYQDGYQDDCGKRGPSKERFGKVSARNSQGLKAGTSQSSIRFRVPTRYASKKKIVEEGSGEKNCENFGPRNKFGAHNLPSFVKNIYICRDDITRTG</sequence>
<keyword evidence="4" id="KW-1185">Reference proteome</keyword>
<name>A0ABR0QAG6_GOSAR</name>
<protein>
    <recommendedName>
        <fullName evidence="2">Retrotransposon gag domain-containing protein</fullName>
    </recommendedName>
</protein>
<feature type="region of interest" description="Disordered" evidence="1">
    <location>
        <begin position="1"/>
        <end position="76"/>
    </location>
</feature>
<feature type="domain" description="Retrotransposon gag" evidence="2">
    <location>
        <begin position="134"/>
        <end position="204"/>
    </location>
</feature>
<proteinExistence type="predicted"/>
<reference evidence="3 4" key="1">
    <citation type="submission" date="2023-03" db="EMBL/GenBank/DDBJ databases">
        <title>WGS of Gossypium arboreum.</title>
        <authorList>
            <person name="Yu D."/>
        </authorList>
    </citation>
    <scope>NUCLEOTIDE SEQUENCE [LARGE SCALE GENOMIC DNA]</scope>
    <source>
        <tissue evidence="3">Leaf</tissue>
    </source>
</reference>
<dbReference type="PANTHER" id="PTHR32108">
    <property type="entry name" value="DNA-DIRECTED RNA POLYMERASE SUBUNIT ALPHA"/>
    <property type="match status" value="1"/>
</dbReference>
<evidence type="ECO:0000256" key="1">
    <source>
        <dbReference type="SAM" id="MobiDB-lite"/>
    </source>
</evidence>
<feature type="compositionally biased region" description="Basic and acidic residues" evidence="1">
    <location>
        <begin position="524"/>
        <end position="541"/>
    </location>
</feature>
<evidence type="ECO:0000259" key="2">
    <source>
        <dbReference type="Pfam" id="PF03732"/>
    </source>
</evidence>
<dbReference type="Pfam" id="PF03732">
    <property type="entry name" value="Retrotrans_gag"/>
    <property type="match status" value="1"/>
</dbReference>
<dbReference type="Proteomes" id="UP001358586">
    <property type="component" value="Chromosome 4"/>
</dbReference>
<organism evidence="3 4">
    <name type="scientific">Gossypium arboreum</name>
    <name type="common">Tree cotton</name>
    <name type="synonym">Gossypium nanking</name>
    <dbReference type="NCBI Taxonomy" id="29729"/>
    <lineage>
        <taxon>Eukaryota</taxon>
        <taxon>Viridiplantae</taxon>
        <taxon>Streptophyta</taxon>
        <taxon>Embryophyta</taxon>
        <taxon>Tracheophyta</taxon>
        <taxon>Spermatophyta</taxon>
        <taxon>Magnoliopsida</taxon>
        <taxon>eudicotyledons</taxon>
        <taxon>Gunneridae</taxon>
        <taxon>Pentapetalae</taxon>
        <taxon>rosids</taxon>
        <taxon>malvids</taxon>
        <taxon>Malvales</taxon>
        <taxon>Malvaceae</taxon>
        <taxon>Malvoideae</taxon>
        <taxon>Gossypium</taxon>
    </lineage>
</organism>
<evidence type="ECO:0000313" key="3">
    <source>
        <dbReference type="EMBL" id="KAK5835972.1"/>
    </source>
</evidence>
<feature type="compositionally biased region" description="Basic and acidic residues" evidence="1">
    <location>
        <begin position="253"/>
        <end position="271"/>
    </location>
</feature>